<dbReference type="Pfam" id="PF02687">
    <property type="entry name" value="FtsX"/>
    <property type="match status" value="1"/>
</dbReference>
<keyword evidence="3 7" id="KW-0812">Transmembrane</keyword>
<evidence type="ECO:0000256" key="5">
    <source>
        <dbReference type="ARBA" id="ARBA00023136"/>
    </source>
</evidence>
<evidence type="ECO:0000256" key="1">
    <source>
        <dbReference type="ARBA" id="ARBA00004651"/>
    </source>
</evidence>
<evidence type="ECO:0000256" key="4">
    <source>
        <dbReference type="ARBA" id="ARBA00022989"/>
    </source>
</evidence>
<feature type="transmembrane region" description="Helical" evidence="7">
    <location>
        <begin position="76"/>
        <end position="98"/>
    </location>
</feature>
<protein>
    <submittedName>
        <fullName evidence="9">FtsX-like permease family protein</fullName>
    </submittedName>
</protein>
<keyword evidence="5 7" id="KW-0472">Membrane</keyword>
<dbReference type="EMBL" id="RXIF01000011">
    <property type="protein sequence ID" value="RZN63964.1"/>
    <property type="molecule type" value="Genomic_DNA"/>
</dbReference>
<accession>A0A520KS14</accession>
<keyword evidence="2" id="KW-1003">Cell membrane</keyword>
<name>A0A520KS14_METT2</name>
<evidence type="ECO:0000259" key="8">
    <source>
        <dbReference type="Pfam" id="PF02687"/>
    </source>
</evidence>
<dbReference type="GO" id="GO:0022857">
    <property type="term" value="F:transmembrane transporter activity"/>
    <property type="evidence" value="ECO:0007669"/>
    <property type="project" value="TreeGrafter"/>
</dbReference>
<evidence type="ECO:0000256" key="3">
    <source>
        <dbReference type="ARBA" id="ARBA00022692"/>
    </source>
</evidence>
<comment type="subcellular location">
    <subcellularLocation>
        <location evidence="1">Cell membrane</location>
        <topology evidence="1">Multi-pass membrane protein</topology>
    </subcellularLocation>
</comment>
<dbReference type="GO" id="GO:0005886">
    <property type="term" value="C:plasma membrane"/>
    <property type="evidence" value="ECO:0007669"/>
    <property type="project" value="UniProtKB-SubCell"/>
</dbReference>
<evidence type="ECO:0000256" key="6">
    <source>
        <dbReference type="ARBA" id="ARBA00038076"/>
    </source>
</evidence>
<gene>
    <name evidence="9" type="ORF">EF806_05940</name>
</gene>
<dbReference type="Proteomes" id="UP000317158">
    <property type="component" value="Unassembled WGS sequence"/>
</dbReference>
<comment type="similarity">
    <text evidence="6">Belongs to the ABC-4 integral membrane protein family.</text>
</comment>
<dbReference type="PANTHER" id="PTHR30572">
    <property type="entry name" value="MEMBRANE COMPONENT OF TRANSPORTER-RELATED"/>
    <property type="match status" value="1"/>
</dbReference>
<dbReference type="InterPro" id="IPR050250">
    <property type="entry name" value="Macrolide_Exporter_MacB"/>
</dbReference>
<reference evidence="9 10" key="1">
    <citation type="journal article" date="2019" name="Nat. Microbiol.">
        <title>Wide diversity of methane and short-chain alkane metabolisms in uncultured archaea.</title>
        <authorList>
            <person name="Borrel G."/>
            <person name="Adam P.S."/>
            <person name="McKay L.J."/>
            <person name="Chen L.X."/>
            <person name="Sierra-Garcia I.N."/>
            <person name="Sieber C.M."/>
            <person name="Letourneur Q."/>
            <person name="Ghozlane A."/>
            <person name="Andersen G.L."/>
            <person name="Li W.J."/>
            <person name="Hallam S.J."/>
            <person name="Muyzer G."/>
            <person name="de Oliveira V.M."/>
            <person name="Inskeep W.P."/>
            <person name="Banfield J.F."/>
            <person name="Gribaldo S."/>
        </authorList>
    </citation>
    <scope>NUCLEOTIDE SEQUENCE [LARGE SCALE GENOMIC DNA]</scope>
    <source>
        <strain evidence="9">NM1a</strain>
    </source>
</reference>
<proteinExistence type="inferred from homology"/>
<organism evidence="9 10">
    <name type="scientific">Methanoliparum thermophilum</name>
    <dbReference type="NCBI Taxonomy" id="2491083"/>
    <lineage>
        <taxon>Archaea</taxon>
        <taxon>Methanobacteriati</taxon>
        <taxon>Methanobacteriota</taxon>
        <taxon>Candidatus Methanoliparia</taxon>
        <taxon>Candidatus Methanoliparales</taxon>
        <taxon>Candidatus Methanoliparaceae</taxon>
        <taxon>Candidatus Methanoliparum</taxon>
    </lineage>
</organism>
<feature type="transmembrane region" description="Helical" evidence="7">
    <location>
        <begin position="27"/>
        <end position="56"/>
    </location>
</feature>
<dbReference type="InterPro" id="IPR003838">
    <property type="entry name" value="ABC3_permease_C"/>
</dbReference>
<keyword evidence="4 7" id="KW-1133">Transmembrane helix</keyword>
<comment type="caution">
    <text evidence="9">The sequence shown here is derived from an EMBL/GenBank/DDBJ whole genome shotgun (WGS) entry which is preliminary data.</text>
</comment>
<dbReference type="AlphaFoldDB" id="A0A520KS14"/>
<evidence type="ECO:0000256" key="2">
    <source>
        <dbReference type="ARBA" id="ARBA00022475"/>
    </source>
</evidence>
<evidence type="ECO:0000256" key="7">
    <source>
        <dbReference type="SAM" id="Phobius"/>
    </source>
</evidence>
<feature type="domain" description="ABC3 transporter permease C-terminal" evidence="8">
    <location>
        <begin position="11"/>
        <end position="105"/>
    </location>
</feature>
<evidence type="ECO:0000313" key="10">
    <source>
        <dbReference type="Proteomes" id="UP000317158"/>
    </source>
</evidence>
<sequence>MEFKQIQSSGGIRKAVGAKNLDILQQFLIEAVIIGILGDVIGIIVGFIGIHVFSIILSQPGVLGIPLSGMLSMSPIIVIIAFAVSVCIGIFSGIYPALRASRLNPVDAIRYQ</sequence>
<dbReference type="PANTHER" id="PTHR30572:SF4">
    <property type="entry name" value="ABC TRANSPORTER PERMEASE YTRF"/>
    <property type="match status" value="1"/>
</dbReference>
<evidence type="ECO:0000313" key="9">
    <source>
        <dbReference type="EMBL" id="RZN63964.1"/>
    </source>
</evidence>